<name>A0A3M7ST09_BRAPC</name>
<sequence length="77" mass="9460">MISFIKITIHLVPHLITENNKQIYEKKHIFVNAKYRWRNERMNWCLNLTYKKFLKNFTKFQNSKYIPEARVVADKTN</sequence>
<comment type="caution">
    <text evidence="1">The sequence shown here is derived from an EMBL/GenBank/DDBJ whole genome shotgun (WGS) entry which is preliminary data.</text>
</comment>
<proteinExistence type="predicted"/>
<accession>A0A3M7ST09</accession>
<dbReference type="EMBL" id="REGN01000816">
    <property type="protein sequence ID" value="RNA38832.1"/>
    <property type="molecule type" value="Genomic_DNA"/>
</dbReference>
<organism evidence="1 2">
    <name type="scientific">Brachionus plicatilis</name>
    <name type="common">Marine rotifer</name>
    <name type="synonym">Brachionus muelleri</name>
    <dbReference type="NCBI Taxonomy" id="10195"/>
    <lineage>
        <taxon>Eukaryota</taxon>
        <taxon>Metazoa</taxon>
        <taxon>Spiralia</taxon>
        <taxon>Gnathifera</taxon>
        <taxon>Rotifera</taxon>
        <taxon>Eurotatoria</taxon>
        <taxon>Monogononta</taxon>
        <taxon>Pseudotrocha</taxon>
        <taxon>Ploima</taxon>
        <taxon>Brachionidae</taxon>
        <taxon>Brachionus</taxon>
    </lineage>
</organism>
<dbReference type="Proteomes" id="UP000276133">
    <property type="component" value="Unassembled WGS sequence"/>
</dbReference>
<gene>
    <name evidence="1" type="ORF">BpHYR1_008856</name>
</gene>
<dbReference type="AlphaFoldDB" id="A0A3M7ST09"/>
<protein>
    <submittedName>
        <fullName evidence="1">Uncharacterized protein</fullName>
    </submittedName>
</protein>
<keyword evidence="2" id="KW-1185">Reference proteome</keyword>
<evidence type="ECO:0000313" key="1">
    <source>
        <dbReference type="EMBL" id="RNA38832.1"/>
    </source>
</evidence>
<reference evidence="1 2" key="1">
    <citation type="journal article" date="2018" name="Sci. Rep.">
        <title>Genomic signatures of local adaptation to the degree of environmental predictability in rotifers.</title>
        <authorList>
            <person name="Franch-Gras L."/>
            <person name="Hahn C."/>
            <person name="Garcia-Roger E.M."/>
            <person name="Carmona M.J."/>
            <person name="Serra M."/>
            <person name="Gomez A."/>
        </authorList>
    </citation>
    <scope>NUCLEOTIDE SEQUENCE [LARGE SCALE GENOMIC DNA]</scope>
    <source>
        <strain evidence="1">HYR1</strain>
    </source>
</reference>
<evidence type="ECO:0000313" key="2">
    <source>
        <dbReference type="Proteomes" id="UP000276133"/>
    </source>
</evidence>